<dbReference type="EMBL" id="VOHS01000001">
    <property type="protein sequence ID" value="TWW02307.1"/>
    <property type="molecule type" value="Genomic_DNA"/>
</dbReference>
<evidence type="ECO:0000313" key="4">
    <source>
        <dbReference type="Proteomes" id="UP000318815"/>
    </source>
</evidence>
<protein>
    <recommendedName>
        <fullName evidence="2">Signal transduction histidine kinase internal region domain-containing protein</fullName>
    </recommendedName>
</protein>
<dbReference type="AlphaFoldDB" id="A0A5C6M097"/>
<dbReference type="GO" id="GO:0000155">
    <property type="term" value="F:phosphorelay sensor kinase activity"/>
    <property type="evidence" value="ECO:0007669"/>
    <property type="project" value="InterPro"/>
</dbReference>
<keyword evidence="1" id="KW-1133">Transmembrane helix</keyword>
<feature type="transmembrane region" description="Helical" evidence="1">
    <location>
        <begin position="37"/>
        <end position="56"/>
    </location>
</feature>
<comment type="caution">
    <text evidence="3">The sequence shown here is derived from an EMBL/GenBank/DDBJ whole genome shotgun (WGS) entry which is preliminary data.</text>
</comment>
<gene>
    <name evidence="3" type="ORF">FEF09_00420</name>
</gene>
<keyword evidence="1" id="KW-0812">Transmembrane</keyword>
<dbReference type="OrthoDB" id="607947at2"/>
<dbReference type="Proteomes" id="UP000318815">
    <property type="component" value="Unassembled WGS sequence"/>
</dbReference>
<dbReference type="PANTHER" id="PTHR34220">
    <property type="entry name" value="SENSOR HISTIDINE KINASE YPDA"/>
    <property type="match status" value="1"/>
</dbReference>
<keyword evidence="4" id="KW-1185">Reference proteome</keyword>
<evidence type="ECO:0000313" key="3">
    <source>
        <dbReference type="EMBL" id="TWW02307.1"/>
    </source>
</evidence>
<name>A0A5C6M097_9BACT</name>
<dbReference type="GO" id="GO:0016020">
    <property type="term" value="C:membrane"/>
    <property type="evidence" value="ECO:0007669"/>
    <property type="project" value="InterPro"/>
</dbReference>
<sequence>MIVPAGVYDFARDLYYILSQTFRNLVFCSNILNAVGWPYWVFFLLSLIMICCVFYVRERRIKQASTKEISRQQQLIHLEMHAFQAQMDPHFIFNSLNAIHHYILTTSTDLASLYLTRFARLMRLIIRNCNKEWVNLEEDIEALELYLQLEQLRFGAQFDYELDIAPDVFQQVTFVPPLIIQPYIQEAIWRRLLLRPTKSGGCLRICISRANEMLIVRIEDNGVNQDPPADEAHLSKGISIAVARLRAINERYNMSAGITEQELYNELKQPDGHVVIINMQQAAAREGVM</sequence>
<accession>A0A5C6M097</accession>
<evidence type="ECO:0000259" key="2">
    <source>
        <dbReference type="Pfam" id="PF06580"/>
    </source>
</evidence>
<dbReference type="InterPro" id="IPR010559">
    <property type="entry name" value="Sig_transdc_His_kin_internal"/>
</dbReference>
<dbReference type="Pfam" id="PF06580">
    <property type="entry name" value="His_kinase"/>
    <property type="match status" value="1"/>
</dbReference>
<dbReference type="InterPro" id="IPR050640">
    <property type="entry name" value="Bact_2-comp_sensor_kinase"/>
</dbReference>
<feature type="domain" description="Signal transduction histidine kinase internal region" evidence="2">
    <location>
        <begin position="79"/>
        <end position="157"/>
    </location>
</feature>
<dbReference type="PANTHER" id="PTHR34220:SF7">
    <property type="entry name" value="SENSOR HISTIDINE KINASE YPDA"/>
    <property type="match status" value="1"/>
</dbReference>
<evidence type="ECO:0000256" key="1">
    <source>
        <dbReference type="SAM" id="Phobius"/>
    </source>
</evidence>
<keyword evidence="1" id="KW-0472">Membrane</keyword>
<organism evidence="3 4">
    <name type="scientific">Chitinophaga pinensis</name>
    <dbReference type="NCBI Taxonomy" id="79329"/>
    <lineage>
        <taxon>Bacteria</taxon>
        <taxon>Pseudomonadati</taxon>
        <taxon>Bacteroidota</taxon>
        <taxon>Chitinophagia</taxon>
        <taxon>Chitinophagales</taxon>
        <taxon>Chitinophagaceae</taxon>
        <taxon>Chitinophaga</taxon>
    </lineage>
</organism>
<reference evidence="3 4" key="1">
    <citation type="submission" date="2019-08" db="EMBL/GenBank/DDBJ databases">
        <title>Whole genome sequencing of chitin degrading bacteria Chitinophaga pinensis YS16.</title>
        <authorList>
            <person name="Singh R.P."/>
            <person name="Manchanda G."/>
            <person name="Maurya I.K."/>
            <person name="Joshi N.K."/>
            <person name="Srivastava A.K."/>
        </authorList>
    </citation>
    <scope>NUCLEOTIDE SEQUENCE [LARGE SCALE GENOMIC DNA]</scope>
    <source>
        <strain evidence="3 4">YS-16</strain>
    </source>
</reference>
<proteinExistence type="predicted"/>